<keyword evidence="1" id="KW-0175">Coiled coil</keyword>
<evidence type="ECO:0000313" key="3">
    <source>
        <dbReference type="Proteomes" id="UP001225933"/>
    </source>
</evidence>
<dbReference type="EMBL" id="JAUHGV010000016">
    <property type="protein sequence ID" value="MDN4013450.1"/>
    <property type="molecule type" value="Genomic_DNA"/>
</dbReference>
<accession>A0AAJ1R5H9</accession>
<name>A0AAJ1R5H9_9FLAO</name>
<dbReference type="InterPro" id="IPR027417">
    <property type="entry name" value="P-loop_NTPase"/>
</dbReference>
<proteinExistence type="predicted"/>
<feature type="coiled-coil region" evidence="1">
    <location>
        <begin position="651"/>
        <end position="685"/>
    </location>
</feature>
<evidence type="ECO:0000256" key="1">
    <source>
        <dbReference type="SAM" id="Coils"/>
    </source>
</evidence>
<evidence type="ECO:0000313" key="2">
    <source>
        <dbReference type="EMBL" id="MDN4013450.1"/>
    </source>
</evidence>
<sequence length="685" mass="79728">MSFKLLAIRPTDGCGSKFLKNLQPNRIYKFYNEYIFSSDNKRIDSYDKDIIIYSEIDEIENPNSALNDFFGKNINVSAIVGKNGSGKSTLINLIVSSLNQFALQLQYDDKIKTTASLKTTGELEAEKVFCELFYEIDSIFYVLQVKDRECIIKGVGGDEKQDFDNFFYTNIINYSIYAFNSWELGDWIDGLFHKNDSYQIPIVINPKRESKDDGMAGIIDVNNENYLLQQRLLATIILNPDYTITNNLRVHNIKLITKDNRYFHAFVPGDSSNLIKFNDNDKIEASYLEILKDNYGFTFSVNNATTPPFLYSNLYELLSEFKNHFKISDIEIPFLQSRLDLYILYKITSICDKYILYKDFIDEGEKYGSLKSYNISFNNFLEKFSGSKSHIVVKLKQVVNFIKNYDTIWRHLIDETNENLVPIFDLSNFLIEKTEEGIPLLELLPPPIFQTKIMSGKSIDILETISSGEMQLITSISSILYHLSNLNSVEEEKGILVKYNYANIILDEIELYFHPEYQRNYIHRLLKDLKSFKFPEIHGINILIISHSPFILSDIPKQNTLFLEVDNNFSVSKEYPSDNTFGENIHEILSNGFFLEETMGAFAKSKVTEFLEFEKYNEDNKTQYKERREEFANLIDLIGENVIRQILKNHLEDLDNKYFDKKDDLEQISKEITRLEILKKKIEDA</sequence>
<protein>
    <submittedName>
        <fullName evidence="2">AAA family ATPase</fullName>
    </submittedName>
</protein>
<dbReference type="Gene3D" id="3.40.50.300">
    <property type="entry name" value="P-loop containing nucleotide triphosphate hydrolases"/>
    <property type="match status" value="1"/>
</dbReference>
<reference evidence="2" key="1">
    <citation type="submission" date="2023-06" db="EMBL/GenBank/DDBJ databases">
        <title>Two Chryseobacterium gambrini strains from China.</title>
        <authorList>
            <person name="Zeng J."/>
            <person name="Wu Y."/>
        </authorList>
    </citation>
    <scope>NUCLEOTIDE SEQUENCE</scope>
    <source>
        <strain evidence="2">SQ219</strain>
    </source>
</reference>
<dbReference type="SUPFAM" id="SSF52540">
    <property type="entry name" value="P-loop containing nucleoside triphosphate hydrolases"/>
    <property type="match status" value="1"/>
</dbReference>
<dbReference type="RefSeq" id="WP_214588581.1">
    <property type="nucleotide sequence ID" value="NZ_JAUHGV010000016.1"/>
</dbReference>
<comment type="caution">
    <text evidence="2">The sequence shown here is derived from an EMBL/GenBank/DDBJ whole genome shotgun (WGS) entry which is preliminary data.</text>
</comment>
<dbReference type="AlphaFoldDB" id="A0AAJ1R5H9"/>
<gene>
    <name evidence="2" type="ORF">QX233_13315</name>
</gene>
<dbReference type="Proteomes" id="UP001225933">
    <property type="component" value="Unassembled WGS sequence"/>
</dbReference>
<organism evidence="2 3">
    <name type="scientific">Chryseobacterium gambrini</name>
    <dbReference type="NCBI Taxonomy" id="373672"/>
    <lineage>
        <taxon>Bacteria</taxon>
        <taxon>Pseudomonadati</taxon>
        <taxon>Bacteroidota</taxon>
        <taxon>Flavobacteriia</taxon>
        <taxon>Flavobacteriales</taxon>
        <taxon>Weeksellaceae</taxon>
        <taxon>Chryseobacterium group</taxon>
        <taxon>Chryseobacterium</taxon>
    </lineage>
</organism>